<proteinExistence type="predicted"/>
<dbReference type="EMBL" id="BNCP01000025">
    <property type="protein sequence ID" value="GIL82987.1"/>
    <property type="molecule type" value="Genomic_DNA"/>
</dbReference>
<dbReference type="OrthoDB" id="547563at2759"/>
<dbReference type="Proteomes" id="UP000722791">
    <property type="component" value="Unassembled WGS sequence"/>
</dbReference>
<feature type="compositionally biased region" description="Low complexity" evidence="1">
    <location>
        <begin position="47"/>
        <end position="64"/>
    </location>
</feature>
<feature type="compositionally biased region" description="Basic and acidic residues" evidence="1">
    <location>
        <begin position="165"/>
        <end position="174"/>
    </location>
</feature>
<feature type="region of interest" description="Disordered" evidence="1">
    <location>
        <begin position="1119"/>
        <end position="1154"/>
    </location>
</feature>
<comment type="caution">
    <text evidence="2">The sequence shown here is derived from an EMBL/GenBank/DDBJ whole genome shotgun (WGS) entry which is preliminary data.</text>
</comment>
<organism evidence="2 4">
    <name type="scientific">Volvox reticuliferus</name>
    <dbReference type="NCBI Taxonomy" id="1737510"/>
    <lineage>
        <taxon>Eukaryota</taxon>
        <taxon>Viridiplantae</taxon>
        <taxon>Chlorophyta</taxon>
        <taxon>core chlorophytes</taxon>
        <taxon>Chlorophyceae</taxon>
        <taxon>CS clade</taxon>
        <taxon>Chlamydomonadales</taxon>
        <taxon>Volvocaceae</taxon>
        <taxon>Volvox</taxon>
    </lineage>
</organism>
<dbReference type="EMBL" id="BNCQ01000014">
    <property type="protein sequence ID" value="GIM03818.1"/>
    <property type="molecule type" value="Genomic_DNA"/>
</dbReference>
<accession>A0A8J4CJK8</accession>
<reference evidence="2" key="1">
    <citation type="journal article" date="2021" name="Proc. Natl. Acad. Sci. U.S.A.">
        <title>Three genomes in the algal genus Volvox reveal the fate of a haploid sex-determining region after a transition to homothallism.</title>
        <authorList>
            <person name="Yamamoto K."/>
            <person name="Hamaji T."/>
            <person name="Kawai-Toyooka H."/>
            <person name="Matsuzaki R."/>
            <person name="Takahashi F."/>
            <person name="Nishimura Y."/>
            <person name="Kawachi M."/>
            <person name="Noguchi H."/>
            <person name="Minakuchi Y."/>
            <person name="Umen J.G."/>
            <person name="Toyoda A."/>
            <person name="Nozaki H."/>
        </authorList>
    </citation>
    <scope>NUCLEOTIDE SEQUENCE</scope>
    <source>
        <strain evidence="3">NIES-3785</strain>
        <strain evidence="2">NIES-3786</strain>
    </source>
</reference>
<evidence type="ECO:0000313" key="4">
    <source>
        <dbReference type="Proteomes" id="UP000747110"/>
    </source>
</evidence>
<evidence type="ECO:0000313" key="3">
    <source>
        <dbReference type="EMBL" id="GIM03818.1"/>
    </source>
</evidence>
<evidence type="ECO:0000313" key="2">
    <source>
        <dbReference type="EMBL" id="GIL82987.1"/>
    </source>
</evidence>
<gene>
    <name evidence="2" type="ORF">Vretifemale_11670</name>
    <name evidence="3" type="ORF">Vretimale_8509</name>
</gene>
<feature type="compositionally biased region" description="Acidic residues" evidence="1">
    <location>
        <begin position="175"/>
        <end position="201"/>
    </location>
</feature>
<name>A0A8J4CJK8_9CHLO</name>
<feature type="region of interest" description="Disordered" evidence="1">
    <location>
        <begin position="1208"/>
        <end position="1235"/>
    </location>
</feature>
<sequence length="1384" mass="145709">MSHALKAELKQRHTSLQPIAKHRGHFLLQFERPGHVGLCPTPPAALPPLNSQSQSQSQPESQRQTWRQRIVARQVAPSATQRRQAFGGPNQYDDNGSEAIRTFNVGDANSTGVCPGSEWLRTPRRCDGAEPRRPGSSGGSRGVTSRDGDGGGSSNHARVILSSHGDGDDVHDAEYGDAAEGYEFDGGDDGSDFADDDDGGDGEGPLQRNLGEELRKLERLYGAADRTRSSYRSRQNWLDRRAAERESVYGPRHRDADVRLLALRRHLAAAGKLRRRGRFAPNDSMPRASTWHKLPPATQRLILDERAAALLADVGLPLPAGRRMYLASPGLLCDISFGVAAKLRALTARLGCSIEVAATMIANRPLLGELRADHLEATAAELSVWVGGGGGGGGLPLSLAMQQLTEEPSLAADGSMALIARCEVLFEALALPRAAVLQYMARQPRLMALDPRVIPARVVAARRLMQLAAGRQGSHGQGTALPPAPSTTAAVVSEAAVASGVAPYPRSPVHPSTTPPPSLLLCSGPQLAACLAVLQRLLRVPPPVAAAMLAAQPALALQPPAALAVAVDFLAANFSPAAFARASSAAAVAPAESSAATADVFETLSRHHQQRQHLNKSISRGSFPNYAQRRRLQQSPLPTQLLQQQQQPQQQQLLLAPLQVQRLVQRCPDVLLLEPRLATTALDVLTRVLENAATDGNFGVNADGDEWELGLDEEVGMAVRGGEESEESEAEARVGLIAAERTSRWAWQMALSMAIRAPRLLLCRLIPPAQAGGGGGVAPPPARSRQTTIMSLVKAIGEAQRKRRIDATALALDSPYWPRPLVALPQVYGAGAVAPTAGDVSDASVLDGPGGGVIAHSNESALTAAAAAAGVCPVPIDLGLREAELLRILLPGQSTPPGSEVMAWQPGSTASYGSPGWLGSRDGSAWDAGVGGSGGAAIIRSWLWRQVLAAEPGLLLVPSTQLSAAVAALCAWMAVPVDALSYYLFPSGVARLRSAIQQERGTSSTEQEVELEDTSSSRAPLRLRRNHVALLTRDADTIQRAGCHLWSWLSGGAAVSAADVAAVLRAQPGLLYDSATMLTCGRVLHALLGGMSSYGNDGAGAIMTDANKVTSELPEWARVSPPGNADPWVGTGQGFGAATGKKAQDTSSSPPPPSLPMAAVSLLLQFAGEVLSEGVLQLLAVEPMAAASEAATTTEVWLAEAPVVTHGRATLDGDGDTVRRGPEVTADTSPSPGGGTRLDRAVGMLTKLLGIGRLAAAALVLSTRGSAALMVEQLSPAAVASVERAMLAIRRGDAWRREMRRYLFGSTSYGGVGFSEQSLQGGESLRAVSASAQELLVVLWGWRRVARLEALEAAGLQDAASFAMVLQLPDDDWSNLAHRLQLSP</sequence>
<feature type="region of interest" description="Disordered" evidence="1">
    <location>
        <begin position="39"/>
        <end position="211"/>
    </location>
</feature>
<evidence type="ECO:0000256" key="1">
    <source>
        <dbReference type="SAM" id="MobiDB-lite"/>
    </source>
</evidence>
<dbReference type="Proteomes" id="UP000747110">
    <property type="component" value="Unassembled WGS sequence"/>
</dbReference>
<keyword evidence="4" id="KW-1185">Reference proteome</keyword>
<feature type="compositionally biased region" description="Basic and acidic residues" evidence="1">
    <location>
        <begin position="124"/>
        <end position="133"/>
    </location>
</feature>
<protein>
    <submittedName>
        <fullName evidence="2">Uncharacterized protein</fullName>
    </submittedName>
</protein>